<dbReference type="PANTHER" id="PTHR47739:SF1">
    <property type="entry name" value="TRNA1(VAL) (ADENINE(37)-N6)-METHYLTRANSFERASE"/>
    <property type="match status" value="1"/>
</dbReference>
<name>A0A0R1MXS2_9LACO</name>
<dbReference type="RefSeq" id="WP_057868505.1">
    <property type="nucleotide sequence ID" value="NZ_AZDX01000001.1"/>
</dbReference>
<keyword evidence="4" id="KW-1185">Reference proteome</keyword>
<organism evidence="3 4">
    <name type="scientific">Liquorilactobacillus hordei DSM 19519</name>
    <dbReference type="NCBI Taxonomy" id="1423759"/>
    <lineage>
        <taxon>Bacteria</taxon>
        <taxon>Bacillati</taxon>
        <taxon>Bacillota</taxon>
        <taxon>Bacilli</taxon>
        <taxon>Lactobacillales</taxon>
        <taxon>Lactobacillaceae</taxon>
        <taxon>Liquorilactobacillus</taxon>
    </lineage>
</organism>
<keyword evidence="3" id="KW-0489">Methyltransferase</keyword>
<proteinExistence type="predicted"/>
<dbReference type="OrthoDB" id="9777257at2"/>
<dbReference type="PATRIC" id="fig|1423759.3.peg.102"/>
<evidence type="ECO:0000313" key="3">
    <source>
        <dbReference type="EMBL" id="KRL08312.1"/>
    </source>
</evidence>
<keyword evidence="1" id="KW-0175">Coiled coil</keyword>
<dbReference type="GeneID" id="98311197"/>
<dbReference type="InterPro" id="IPR050210">
    <property type="entry name" value="tRNA_Adenine-N(6)_MTase"/>
</dbReference>
<dbReference type="STRING" id="1423759.FC92_GL000102"/>
<reference evidence="3 4" key="1">
    <citation type="journal article" date="2015" name="Genome Announc.">
        <title>Expanding the biotechnology potential of lactobacilli through comparative genomics of 213 strains and associated genera.</title>
        <authorList>
            <person name="Sun Z."/>
            <person name="Harris H.M."/>
            <person name="McCann A."/>
            <person name="Guo C."/>
            <person name="Argimon S."/>
            <person name="Zhang W."/>
            <person name="Yang X."/>
            <person name="Jeffery I.B."/>
            <person name="Cooney J.C."/>
            <person name="Kagawa T.F."/>
            <person name="Liu W."/>
            <person name="Song Y."/>
            <person name="Salvetti E."/>
            <person name="Wrobel A."/>
            <person name="Rasinkangas P."/>
            <person name="Parkhill J."/>
            <person name="Rea M.C."/>
            <person name="O'Sullivan O."/>
            <person name="Ritari J."/>
            <person name="Douillard F.P."/>
            <person name="Paul Ross R."/>
            <person name="Yang R."/>
            <person name="Briner A.E."/>
            <person name="Felis G.E."/>
            <person name="de Vos W.M."/>
            <person name="Barrangou R."/>
            <person name="Klaenhammer T.R."/>
            <person name="Caufield P.W."/>
            <person name="Cui Y."/>
            <person name="Zhang H."/>
            <person name="O'Toole P.W."/>
        </authorList>
    </citation>
    <scope>NUCLEOTIDE SEQUENCE [LARGE SCALE GENOMIC DNA]</scope>
    <source>
        <strain evidence="3 4">DSM 19519</strain>
    </source>
</reference>
<dbReference type="Proteomes" id="UP000051448">
    <property type="component" value="Unassembled WGS sequence"/>
</dbReference>
<dbReference type="InterPro" id="IPR029063">
    <property type="entry name" value="SAM-dependent_MTases_sf"/>
</dbReference>
<dbReference type="GO" id="GO:0032259">
    <property type="term" value="P:methylation"/>
    <property type="evidence" value="ECO:0007669"/>
    <property type="project" value="UniProtKB-KW"/>
</dbReference>
<sequence>MELYENERIDRLYSNEVQIIQSAEVFSFSLDAVLLAHFTSALRKENGKLVDLCAGNGAVGLFLTEKVTGQIIEVEVQDRLSDMARRSIELNNLENRVKMLNIDLNTATEFIKKDSVDIVTCNPPYFSDLPTSKKNDNPYLAIARHEISVNLERIIEVTSDLLKMNGKAYFVHRPERAAEIFELMRKHRLAPKKVQLVHPKKEKEANMILIEAIKDGRLNGIRFMPAIVVYDRSNEYTPLLKEILYGKNE</sequence>
<evidence type="ECO:0000256" key="1">
    <source>
        <dbReference type="SAM" id="Coils"/>
    </source>
</evidence>
<dbReference type="EMBL" id="AZDX01000001">
    <property type="protein sequence ID" value="KRL08312.1"/>
    <property type="molecule type" value="Genomic_DNA"/>
</dbReference>
<dbReference type="CDD" id="cd02440">
    <property type="entry name" value="AdoMet_MTases"/>
    <property type="match status" value="1"/>
</dbReference>
<keyword evidence="3" id="KW-0808">Transferase</keyword>
<comment type="caution">
    <text evidence="3">The sequence shown here is derived from an EMBL/GenBank/DDBJ whole genome shotgun (WGS) entry which is preliminary data.</text>
</comment>
<dbReference type="SUPFAM" id="SSF53335">
    <property type="entry name" value="S-adenosyl-L-methionine-dependent methyltransferases"/>
    <property type="match status" value="1"/>
</dbReference>
<feature type="coiled-coil region" evidence="1">
    <location>
        <begin position="83"/>
        <end position="110"/>
    </location>
</feature>
<accession>A0A0R1MXS2</accession>
<feature type="domain" description="Methyltransferase small" evidence="2">
    <location>
        <begin position="19"/>
        <end position="134"/>
    </location>
</feature>
<protein>
    <submittedName>
        <fullName evidence="3">Methyltransferase</fullName>
    </submittedName>
</protein>
<dbReference type="Pfam" id="PF05175">
    <property type="entry name" value="MTS"/>
    <property type="match status" value="1"/>
</dbReference>
<dbReference type="GO" id="GO:0008168">
    <property type="term" value="F:methyltransferase activity"/>
    <property type="evidence" value="ECO:0007669"/>
    <property type="project" value="UniProtKB-KW"/>
</dbReference>
<dbReference type="Gene3D" id="3.40.50.150">
    <property type="entry name" value="Vaccinia Virus protein VP39"/>
    <property type="match status" value="1"/>
</dbReference>
<evidence type="ECO:0000259" key="2">
    <source>
        <dbReference type="Pfam" id="PF05175"/>
    </source>
</evidence>
<evidence type="ECO:0000313" key="4">
    <source>
        <dbReference type="Proteomes" id="UP000051448"/>
    </source>
</evidence>
<dbReference type="PANTHER" id="PTHR47739">
    <property type="entry name" value="TRNA1(VAL) (ADENINE(37)-N6)-METHYLTRANSFERASE"/>
    <property type="match status" value="1"/>
</dbReference>
<dbReference type="InterPro" id="IPR007848">
    <property type="entry name" value="Small_mtfrase_dom"/>
</dbReference>
<gene>
    <name evidence="3" type="ORF">FC92_GL000102</name>
</gene>
<dbReference type="AlphaFoldDB" id="A0A0R1MXS2"/>